<proteinExistence type="predicted"/>
<reference evidence="1 2" key="1">
    <citation type="journal article" date="2020" name="Nature">
        <title>Six reference-quality genomes reveal evolution of bat adaptations.</title>
        <authorList>
            <person name="Jebb D."/>
            <person name="Huang Z."/>
            <person name="Pippel M."/>
            <person name="Hughes G.M."/>
            <person name="Lavrichenko K."/>
            <person name="Devanna P."/>
            <person name="Winkler S."/>
            <person name="Jermiin L.S."/>
            <person name="Skirmuntt E.C."/>
            <person name="Katzourakis A."/>
            <person name="Burkitt-Gray L."/>
            <person name="Ray D.A."/>
            <person name="Sullivan K.A.M."/>
            <person name="Roscito J.G."/>
            <person name="Kirilenko B.M."/>
            <person name="Davalos L.M."/>
            <person name="Corthals A.P."/>
            <person name="Power M.L."/>
            <person name="Jones G."/>
            <person name="Ransome R.D."/>
            <person name="Dechmann D.K.N."/>
            <person name="Locatelli A.G."/>
            <person name="Puechmaille S.J."/>
            <person name="Fedrigo O."/>
            <person name="Jarvis E.D."/>
            <person name="Hiller M."/>
            <person name="Vernes S.C."/>
            <person name="Myers E.W."/>
            <person name="Teeling E.C."/>
        </authorList>
    </citation>
    <scope>NUCLEOTIDE SEQUENCE [LARGE SCALE GENOMIC DNA]</scope>
    <source>
        <strain evidence="1">Bat1K_MPI-CBG_1</strain>
    </source>
</reference>
<name>A0A834EK69_9CHIR</name>
<evidence type="ECO:0000313" key="2">
    <source>
        <dbReference type="Proteomes" id="UP000664940"/>
    </source>
</evidence>
<dbReference type="EMBL" id="JABVXQ010000003">
    <property type="protein sequence ID" value="KAF6119884.1"/>
    <property type="molecule type" value="Genomic_DNA"/>
</dbReference>
<evidence type="ECO:0000313" key="1">
    <source>
        <dbReference type="EMBL" id="KAF6119884.1"/>
    </source>
</evidence>
<gene>
    <name evidence="1" type="ORF">HJG60_010267</name>
</gene>
<protein>
    <submittedName>
        <fullName evidence="1">Uncharacterized protein</fullName>
    </submittedName>
</protein>
<comment type="caution">
    <text evidence="1">The sequence shown here is derived from an EMBL/GenBank/DDBJ whole genome shotgun (WGS) entry which is preliminary data.</text>
</comment>
<dbReference type="AlphaFoldDB" id="A0A834EK69"/>
<sequence>MSFPVSPFFFFSRSGRSCYGRGGALGVHRGWAPQSLDCDVICGGGAGAGTGGNNGGSSVLLGSDPSLGSWVARSALVHNRCLTGSASRTCSDFVPNFPRPPHTADPRQPRTCPALRLPRSSSPTSLEVRVYFDFLAVRLPFRKILCQF</sequence>
<organism evidence="1 2">
    <name type="scientific">Phyllostomus discolor</name>
    <name type="common">pale spear-nosed bat</name>
    <dbReference type="NCBI Taxonomy" id="89673"/>
    <lineage>
        <taxon>Eukaryota</taxon>
        <taxon>Metazoa</taxon>
        <taxon>Chordata</taxon>
        <taxon>Craniata</taxon>
        <taxon>Vertebrata</taxon>
        <taxon>Euteleostomi</taxon>
        <taxon>Mammalia</taxon>
        <taxon>Eutheria</taxon>
        <taxon>Laurasiatheria</taxon>
        <taxon>Chiroptera</taxon>
        <taxon>Yangochiroptera</taxon>
        <taxon>Phyllostomidae</taxon>
        <taxon>Phyllostominae</taxon>
        <taxon>Phyllostomus</taxon>
    </lineage>
</organism>
<accession>A0A834EK69</accession>
<dbReference type="Proteomes" id="UP000664940">
    <property type="component" value="Unassembled WGS sequence"/>
</dbReference>